<dbReference type="Proteomes" id="UP001611383">
    <property type="component" value="Chromosome"/>
</dbReference>
<evidence type="ECO:0000259" key="1">
    <source>
        <dbReference type="SMART" id="SM00382"/>
    </source>
</evidence>
<keyword evidence="3" id="KW-1185">Reference proteome</keyword>
<dbReference type="PANTHER" id="PTHR42759">
    <property type="entry name" value="MOXR FAMILY PROTEIN"/>
    <property type="match status" value="1"/>
</dbReference>
<dbReference type="PIRSF" id="PIRSF002849">
    <property type="entry name" value="AAA_ATPase_chaperone_MoxR_prd"/>
    <property type="match status" value="1"/>
</dbReference>
<dbReference type="Gene3D" id="1.10.8.80">
    <property type="entry name" value="Magnesium chelatase subunit I, C-Terminal domain"/>
    <property type="match status" value="1"/>
</dbReference>
<evidence type="ECO:0000313" key="2">
    <source>
        <dbReference type="EMBL" id="WNG46392.1"/>
    </source>
</evidence>
<organism evidence="2 3">
    <name type="scientific">Archangium minus</name>
    <dbReference type="NCBI Taxonomy" id="83450"/>
    <lineage>
        <taxon>Bacteria</taxon>
        <taxon>Pseudomonadati</taxon>
        <taxon>Myxococcota</taxon>
        <taxon>Myxococcia</taxon>
        <taxon>Myxococcales</taxon>
        <taxon>Cystobacterineae</taxon>
        <taxon>Archangiaceae</taxon>
        <taxon>Archangium</taxon>
    </lineage>
</organism>
<dbReference type="Gene3D" id="3.40.50.300">
    <property type="entry name" value="P-loop containing nucleotide triphosphate hydrolases"/>
    <property type="match status" value="1"/>
</dbReference>
<reference evidence="2 3" key="1">
    <citation type="submission" date="2019-08" db="EMBL/GenBank/DDBJ databases">
        <title>Archangium and Cystobacter genomes.</title>
        <authorList>
            <person name="Chen I.-C.K."/>
            <person name="Wielgoss S."/>
        </authorList>
    </citation>
    <scope>NUCLEOTIDE SEQUENCE [LARGE SCALE GENOMIC DNA]</scope>
    <source>
        <strain evidence="2 3">Cbm 6</strain>
    </source>
</reference>
<gene>
    <name evidence="2" type="ORF">F0U60_21435</name>
</gene>
<sequence>MTSSSSPVAARTSSQGGPALQRLLDALKNTVLGQPHVVADLVTAFLARGHVLLEGVPGVAKTLTARSMAAALGLEFTRVQFTPDLMPSDILGTNVFRPQENAFHLMKGPIFTEVLVADEINRTPPKTQAALLEAMEERQVTIDGTTHVLPPHFFVVATQNPLELEGTYPLPEAQLDRFLMRVRVGYPPPEAEMDMVRAFHQRQGRAAQVERVLDAATLTELQAQAASVACDESVLAYTVRLIRETRANPRVRLGASPRSAQALLAAAKARAALNGSDFVTPDDVKAVCPSVLNHRLLLKAEAEVEGLTADDVLRQTLERVQVPR</sequence>
<dbReference type="CDD" id="cd00009">
    <property type="entry name" value="AAA"/>
    <property type="match status" value="1"/>
</dbReference>
<dbReference type="InterPro" id="IPR011703">
    <property type="entry name" value="ATPase_AAA-3"/>
</dbReference>
<dbReference type="InterPro" id="IPR003593">
    <property type="entry name" value="AAA+_ATPase"/>
</dbReference>
<dbReference type="EMBL" id="CP043494">
    <property type="protein sequence ID" value="WNG46392.1"/>
    <property type="molecule type" value="Genomic_DNA"/>
</dbReference>
<dbReference type="RefSeq" id="WP_395822733.1">
    <property type="nucleotide sequence ID" value="NZ_CP043494.1"/>
</dbReference>
<evidence type="ECO:0000313" key="3">
    <source>
        <dbReference type="Proteomes" id="UP001611383"/>
    </source>
</evidence>
<dbReference type="Pfam" id="PF17863">
    <property type="entry name" value="AAA_lid_2"/>
    <property type="match status" value="1"/>
</dbReference>
<dbReference type="Pfam" id="PF07726">
    <property type="entry name" value="AAA_3"/>
    <property type="match status" value="1"/>
</dbReference>
<dbReference type="SMART" id="SM00382">
    <property type="entry name" value="AAA"/>
    <property type="match status" value="1"/>
</dbReference>
<accession>A0ABY9WUA3</accession>
<proteinExistence type="predicted"/>
<dbReference type="InterPro" id="IPR027417">
    <property type="entry name" value="P-loop_NTPase"/>
</dbReference>
<name>A0ABY9WUA3_9BACT</name>
<dbReference type="InterPro" id="IPR041628">
    <property type="entry name" value="ChlI/MoxR_AAA_lid"/>
</dbReference>
<dbReference type="SUPFAM" id="SSF52540">
    <property type="entry name" value="P-loop containing nucleoside triphosphate hydrolases"/>
    <property type="match status" value="1"/>
</dbReference>
<protein>
    <submittedName>
        <fullName evidence="2">MoxR family ATPase</fullName>
    </submittedName>
</protein>
<feature type="domain" description="AAA+ ATPase" evidence="1">
    <location>
        <begin position="47"/>
        <end position="188"/>
    </location>
</feature>
<dbReference type="InterPro" id="IPR050764">
    <property type="entry name" value="CbbQ/NirQ/NorQ/GpvN"/>
</dbReference>
<dbReference type="PANTHER" id="PTHR42759:SF1">
    <property type="entry name" value="MAGNESIUM-CHELATASE SUBUNIT CHLD"/>
    <property type="match status" value="1"/>
</dbReference>